<organism evidence="5 6">
    <name type="scientific">Zopfia rhizophila CBS 207.26</name>
    <dbReference type="NCBI Taxonomy" id="1314779"/>
    <lineage>
        <taxon>Eukaryota</taxon>
        <taxon>Fungi</taxon>
        <taxon>Dikarya</taxon>
        <taxon>Ascomycota</taxon>
        <taxon>Pezizomycotina</taxon>
        <taxon>Dothideomycetes</taxon>
        <taxon>Dothideomycetes incertae sedis</taxon>
        <taxon>Zopfiaceae</taxon>
        <taxon>Zopfia</taxon>
    </lineage>
</organism>
<dbReference type="EMBL" id="ML994610">
    <property type="protein sequence ID" value="KAF2195110.1"/>
    <property type="molecule type" value="Genomic_DNA"/>
</dbReference>
<evidence type="ECO:0000313" key="6">
    <source>
        <dbReference type="Proteomes" id="UP000800200"/>
    </source>
</evidence>
<evidence type="ECO:0008006" key="7">
    <source>
        <dbReference type="Google" id="ProtNLM"/>
    </source>
</evidence>
<sequence length="935" mass="105092">MTRESPGTPASGAPNPATPVKAGASLASSASKNSKQQDASSSPGPSRSVTTGKQKAAVDLNNKGLQIEDGTDNEEGKASASDSQVPNESNRHDLNDLRYHIRSEVHPDGPIYDEQLKAVLRQTKQQLSAMQRTMEQCPLVTDGASSLYNLAKQTEDLAQFKYPVTRTIGVVGESGVGKSSLLNSLLDVKRLARLSGNGMAVTNIVTEYCYTDSTEYRFIVEYMSSEEVTELLEELLQSYRAHFTEAFKEVKDLYERKRIKRIAERAEETFNSVFGNIAGFSLDMLAAEGADADVTALNYLKAMAKSVRSQRPGGLEMPTYVCVAQTIEDLAKELRGFTCDSAKSDVPTIWPFVRIIRVYLSSEVLSTGLIFADLPGLRDLNYARVRATERYMRRCDGVFAVTNMNRAVDGEALDDIISRCGKDKPICIICTHSENVDADDTIEDDRSPSVAREVKRMKEEKDKLQKRFAELTKKRHQENGEVGLKASTEEHEARDELETMKFTLKKYLVEHRNNFIKADIRAKLSRKAMNNEPKIFCVSNKDWETYRYSEVEKSVADRHLLLSGVVDLKRYCQTIPAEAQFKAVASFLQGRVPALATSVSQWLLKGSVDLEAERAEKLRKVLGKVQDDFDAWSQVLSTLRDNLRSDFRNNVLSRMDDLDEDWSQQAIDSGDDWSTLHWATYKACCNRDGRYTDSHGTSHNWNETLILPVRRELGDDWEKTNNVARHLVRKAVSQIDDIFERGSKVLEANLDLERRTLGNLIWSLTLRKRNIGDRVEVILSDFLGSTRSIRFDALFSHDSSDIAGIMHRVYKLCQKPYGTGSASVRVAYMENHLARRDMFAKLRGFMEVEQRKAIDKAVDEMETVMATEFDALSTDIQNVAGTEGELSESRRFSKEAAKIKESVEELNQLGAEVGRVLEHLQSLRERSELSGDADT</sequence>
<dbReference type="PANTHER" id="PTHR36681:SF3">
    <property type="entry name" value="NUCLEAR GTPASE, GERMINAL CENTER-ASSOCIATED, TANDEM DUPLICATE 3"/>
    <property type="match status" value="1"/>
</dbReference>
<feature type="coiled-coil region" evidence="1">
    <location>
        <begin position="447"/>
        <end position="481"/>
    </location>
</feature>
<dbReference type="Pfam" id="PF00350">
    <property type="entry name" value="Dynamin_N"/>
    <property type="match status" value="1"/>
</dbReference>
<dbReference type="Pfam" id="PF24564">
    <property type="entry name" value="DUF7605"/>
    <property type="match status" value="1"/>
</dbReference>
<keyword evidence="6" id="KW-1185">Reference proteome</keyword>
<feature type="compositionally biased region" description="Low complexity" evidence="2">
    <location>
        <begin position="21"/>
        <end position="42"/>
    </location>
</feature>
<accession>A0A6A6EY88</accession>
<evidence type="ECO:0000313" key="5">
    <source>
        <dbReference type="EMBL" id="KAF2195110.1"/>
    </source>
</evidence>
<dbReference type="InterPro" id="IPR045063">
    <property type="entry name" value="Dynamin_N"/>
</dbReference>
<gene>
    <name evidence="5" type="ORF">K469DRAFT_681465</name>
</gene>
<evidence type="ECO:0000256" key="1">
    <source>
        <dbReference type="SAM" id="Coils"/>
    </source>
</evidence>
<reference evidence="5" key="1">
    <citation type="journal article" date="2020" name="Stud. Mycol.">
        <title>101 Dothideomycetes genomes: a test case for predicting lifestyles and emergence of pathogens.</title>
        <authorList>
            <person name="Haridas S."/>
            <person name="Albert R."/>
            <person name="Binder M."/>
            <person name="Bloem J."/>
            <person name="Labutti K."/>
            <person name="Salamov A."/>
            <person name="Andreopoulos B."/>
            <person name="Baker S."/>
            <person name="Barry K."/>
            <person name="Bills G."/>
            <person name="Bluhm B."/>
            <person name="Cannon C."/>
            <person name="Castanera R."/>
            <person name="Culley D."/>
            <person name="Daum C."/>
            <person name="Ezra D."/>
            <person name="Gonzalez J."/>
            <person name="Henrissat B."/>
            <person name="Kuo A."/>
            <person name="Liang C."/>
            <person name="Lipzen A."/>
            <person name="Lutzoni F."/>
            <person name="Magnuson J."/>
            <person name="Mondo S."/>
            <person name="Nolan M."/>
            <person name="Ohm R."/>
            <person name="Pangilinan J."/>
            <person name="Park H.-J."/>
            <person name="Ramirez L."/>
            <person name="Alfaro M."/>
            <person name="Sun H."/>
            <person name="Tritt A."/>
            <person name="Yoshinaga Y."/>
            <person name="Zwiers L.-H."/>
            <person name="Turgeon B."/>
            <person name="Goodwin S."/>
            <person name="Spatafora J."/>
            <person name="Crous P."/>
            <person name="Grigoriev I."/>
        </authorList>
    </citation>
    <scope>NUCLEOTIDE SEQUENCE</scope>
    <source>
        <strain evidence="5">CBS 207.26</strain>
    </source>
</reference>
<dbReference type="SUPFAM" id="SSF52540">
    <property type="entry name" value="P-loop containing nucleoside triphosphate hydrolases"/>
    <property type="match status" value="1"/>
</dbReference>
<feature type="domain" description="Dynamin N-terminal" evidence="3">
    <location>
        <begin position="168"/>
        <end position="424"/>
    </location>
</feature>
<dbReference type="InterPro" id="IPR056024">
    <property type="entry name" value="DUF7605"/>
</dbReference>
<dbReference type="InterPro" id="IPR027417">
    <property type="entry name" value="P-loop_NTPase"/>
</dbReference>
<evidence type="ECO:0000259" key="4">
    <source>
        <dbReference type="Pfam" id="PF24564"/>
    </source>
</evidence>
<dbReference type="AlphaFoldDB" id="A0A6A6EY88"/>
<feature type="domain" description="DUF7605" evidence="4">
    <location>
        <begin position="660"/>
        <end position="839"/>
    </location>
</feature>
<name>A0A6A6EY88_9PEZI</name>
<feature type="region of interest" description="Disordered" evidence="2">
    <location>
        <begin position="1"/>
        <end position="92"/>
    </location>
</feature>
<dbReference type="Proteomes" id="UP000800200">
    <property type="component" value="Unassembled WGS sequence"/>
</dbReference>
<feature type="compositionally biased region" description="Polar residues" evidence="2">
    <location>
        <begin position="43"/>
        <end position="53"/>
    </location>
</feature>
<protein>
    <recommendedName>
        <fullName evidence="7">G domain-containing protein</fullName>
    </recommendedName>
</protein>
<evidence type="ECO:0000256" key="2">
    <source>
        <dbReference type="SAM" id="MobiDB-lite"/>
    </source>
</evidence>
<keyword evidence="1" id="KW-0175">Coiled coil</keyword>
<proteinExistence type="predicted"/>
<dbReference type="OrthoDB" id="3598281at2759"/>
<dbReference type="Gene3D" id="3.40.50.300">
    <property type="entry name" value="P-loop containing nucleotide triphosphate hydrolases"/>
    <property type="match status" value="2"/>
</dbReference>
<dbReference type="PANTHER" id="PTHR36681">
    <property type="entry name" value="NUCLEAR GTPASE, GERMINAL CENTER-ASSOCIATED, TANDEM DUPLICATE 3"/>
    <property type="match status" value="1"/>
</dbReference>
<evidence type="ECO:0000259" key="3">
    <source>
        <dbReference type="Pfam" id="PF00350"/>
    </source>
</evidence>